<feature type="transmembrane region" description="Helical" evidence="8">
    <location>
        <begin position="237"/>
        <end position="256"/>
    </location>
</feature>
<dbReference type="KEGG" id="bcau:I6G59_11870"/>
<evidence type="ECO:0000313" key="9">
    <source>
        <dbReference type="EMBL" id="KZE13717.1"/>
    </source>
</evidence>
<comment type="subcellular location">
    <subcellularLocation>
        <location evidence="1">Cell membrane</location>
        <topology evidence="1">Multi-pass membrane protein</topology>
    </subcellularLocation>
</comment>
<dbReference type="EMBL" id="CP065682">
    <property type="protein sequence ID" value="QPS32693.1"/>
    <property type="molecule type" value="Genomic_DNA"/>
</dbReference>
<feature type="transmembrane region" description="Helical" evidence="8">
    <location>
        <begin position="40"/>
        <end position="62"/>
    </location>
</feature>
<evidence type="ECO:0000256" key="3">
    <source>
        <dbReference type="ARBA" id="ARBA00022448"/>
    </source>
</evidence>
<organism evidence="10 14">
    <name type="scientific">Brevibacterium casei</name>
    <dbReference type="NCBI Taxonomy" id="33889"/>
    <lineage>
        <taxon>Bacteria</taxon>
        <taxon>Bacillati</taxon>
        <taxon>Actinomycetota</taxon>
        <taxon>Actinomycetes</taxon>
        <taxon>Micrococcales</taxon>
        <taxon>Brevibacteriaceae</taxon>
        <taxon>Brevibacterium</taxon>
    </lineage>
</organism>
<evidence type="ECO:0000256" key="1">
    <source>
        <dbReference type="ARBA" id="ARBA00004651"/>
    </source>
</evidence>
<dbReference type="EMBL" id="CAACXN010000014">
    <property type="protein sequence ID" value="VEW11947.1"/>
    <property type="molecule type" value="Genomic_DNA"/>
</dbReference>
<dbReference type="GO" id="GO:0015105">
    <property type="term" value="F:arsenite transmembrane transporter activity"/>
    <property type="evidence" value="ECO:0007669"/>
    <property type="project" value="TreeGrafter"/>
</dbReference>
<evidence type="ECO:0000313" key="14">
    <source>
        <dbReference type="Proteomes" id="UP000594979"/>
    </source>
</evidence>
<proteinExistence type="inferred from homology"/>
<dbReference type="Proteomes" id="UP000076612">
    <property type="component" value="Unassembled WGS sequence"/>
</dbReference>
<evidence type="ECO:0000313" key="11">
    <source>
        <dbReference type="EMBL" id="VEW11947.1"/>
    </source>
</evidence>
<keyword evidence="6 8" id="KW-1133">Transmembrane helix</keyword>
<dbReference type="InterPro" id="IPR002657">
    <property type="entry name" value="BilAc:Na_symport/Acr3"/>
</dbReference>
<dbReference type="GO" id="GO:0015297">
    <property type="term" value="F:antiporter activity"/>
    <property type="evidence" value="ECO:0007669"/>
    <property type="project" value="InterPro"/>
</dbReference>
<dbReference type="STRING" id="33889.AVW13_15680"/>
<keyword evidence="5 8" id="KW-0812">Transmembrane</keyword>
<accession>A0A165DEU2</accession>
<feature type="transmembrane region" description="Helical" evidence="8">
    <location>
        <begin position="133"/>
        <end position="156"/>
    </location>
</feature>
<keyword evidence="4" id="KW-1003">Cell membrane</keyword>
<evidence type="ECO:0000256" key="4">
    <source>
        <dbReference type="ARBA" id="ARBA00022475"/>
    </source>
</evidence>
<feature type="transmembrane region" description="Helical" evidence="8">
    <location>
        <begin position="12"/>
        <end position="34"/>
    </location>
</feature>
<dbReference type="GO" id="GO:0015104">
    <property type="term" value="F:antimonite transmembrane transporter activity"/>
    <property type="evidence" value="ECO:0007669"/>
    <property type="project" value="TreeGrafter"/>
</dbReference>
<dbReference type="InterPro" id="IPR038770">
    <property type="entry name" value="Na+/solute_symporter_sf"/>
</dbReference>
<dbReference type="RefSeq" id="WP_063250622.1">
    <property type="nucleotide sequence ID" value="NZ_CAACXN010000014.1"/>
</dbReference>
<feature type="transmembrane region" description="Helical" evidence="8">
    <location>
        <begin position="294"/>
        <end position="316"/>
    </location>
</feature>
<evidence type="ECO:0000256" key="8">
    <source>
        <dbReference type="SAM" id="Phobius"/>
    </source>
</evidence>
<evidence type="ECO:0000313" key="10">
    <source>
        <dbReference type="EMBL" id="QPS32693.1"/>
    </source>
</evidence>
<protein>
    <submittedName>
        <fullName evidence="10">Arsenic resistance protein</fullName>
    </submittedName>
    <submittedName>
        <fullName evidence="11">Sodium Bile acid symporter family</fullName>
    </submittedName>
</protein>
<evidence type="ECO:0000256" key="2">
    <source>
        <dbReference type="ARBA" id="ARBA00010110"/>
    </source>
</evidence>
<dbReference type="Pfam" id="PF01758">
    <property type="entry name" value="SBF"/>
    <property type="match status" value="1"/>
</dbReference>
<reference evidence="11 13" key="3">
    <citation type="submission" date="2019-02" db="EMBL/GenBank/DDBJ databases">
        <authorList>
            <consortium name="Pathogen Informatics"/>
        </authorList>
    </citation>
    <scope>NUCLEOTIDE SEQUENCE [LARGE SCALE GENOMIC DNA]</scope>
    <source>
        <strain evidence="11 13">3012STDY7078520</strain>
    </source>
</reference>
<dbReference type="Proteomes" id="UP000594979">
    <property type="component" value="Chromosome"/>
</dbReference>
<name>A0A165DEU2_9MICO</name>
<evidence type="ECO:0000256" key="5">
    <source>
        <dbReference type="ARBA" id="ARBA00022692"/>
    </source>
</evidence>
<dbReference type="GO" id="GO:0005886">
    <property type="term" value="C:plasma membrane"/>
    <property type="evidence" value="ECO:0007669"/>
    <property type="project" value="UniProtKB-SubCell"/>
</dbReference>
<dbReference type="EMBL" id="LQQR01000039">
    <property type="protein sequence ID" value="KZE13717.1"/>
    <property type="molecule type" value="Genomic_DNA"/>
</dbReference>
<dbReference type="PANTHER" id="PTHR43057:SF1">
    <property type="entry name" value="ARSENICAL-RESISTANCE PROTEIN 3"/>
    <property type="match status" value="1"/>
</dbReference>
<gene>
    <name evidence="9" type="ORF">AVW13_15680</name>
    <name evidence="10" type="ORF">I6G59_11870</name>
    <name evidence="11" type="ORF">NCTC12391_01084</name>
</gene>
<dbReference type="Proteomes" id="UP000386281">
    <property type="component" value="Unassembled WGS sequence"/>
</dbReference>
<keyword evidence="3" id="KW-0813">Transport</keyword>
<evidence type="ECO:0000256" key="7">
    <source>
        <dbReference type="ARBA" id="ARBA00023136"/>
    </source>
</evidence>
<evidence type="ECO:0000313" key="12">
    <source>
        <dbReference type="Proteomes" id="UP000076612"/>
    </source>
</evidence>
<sequence>MSTGAAAVSEWLTRHTAPACLGAIVIGVLLGTLVPGPGEAASVLVTPALVVLLVTTFTEIPLERLTGMRGGGRFAVTVLVLNFVLVPLVVAGLHWAIPLASTIVVAVLIVLLAPCIDYVIVFTGLAGGASARLLALTPVLMVVQIVLLPVWLRLILGERATVLITPGPFLAALVTFIVVPLLAALVLRLLARRSACARRTLSVSEHVMMPVMLLTFIVITAAEVRTVLPYLPDLGPAVLACVLFAAVMVGLGWGIGRVVLADGGERRALVFTGVTRNSLVVLPLVRAVDREGPGTAAVVTQTLVELVVMAVLVWLVPRIVPSTAMSENR</sequence>
<feature type="transmembrane region" description="Helical" evidence="8">
    <location>
        <begin position="268"/>
        <end position="288"/>
    </location>
</feature>
<evidence type="ECO:0000313" key="13">
    <source>
        <dbReference type="Proteomes" id="UP000386281"/>
    </source>
</evidence>
<reference evidence="9" key="2">
    <citation type="submission" date="2016-01" db="EMBL/GenBank/DDBJ databases">
        <authorList>
            <person name="Hong K.W."/>
        </authorList>
    </citation>
    <scope>NUCLEOTIDE SEQUENCE</scope>
    <source>
        <strain evidence="9">M40</strain>
    </source>
</reference>
<dbReference type="AlphaFoldDB" id="A0A165DEU2"/>
<dbReference type="InterPro" id="IPR004706">
    <property type="entry name" value="Arsenical-R_Acr3"/>
</dbReference>
<feature type="transmembrane region" description="Helical" evidence="8">
    <location>
        <begin position="211"/>
        <end position="231"/>
    </location>
</feature>
<evidence type="ECO:0000256" key="6">
    <source>
        <dbReference type="ARBA" id="ARBA00022989"/>
    </source>
</evidence>
<feature type="transmembrane region" description="Helical" evidence="8">
    <location>
        <begin position="103"/>
        <end position="126"/>
    </location>
</feature>
<reference evidence="12" key="1">
    <citation type="submission" date="2016-01" db="EMBL/GenBank/DDBJ databases">
        <title>Draft genome of Chromobacterium sp. F49.</title>
        <authorList>
            <person name="Hong K.W."/>
        </authorList>
    </citation>
    <scope>NUCLEOTIDE SEQUENCE [LARGE SCALE GENOMIC DNA]</scope>
    <source>
        <strain evidence="12">M40</strain>
    </source>
</reference>
<reference evidence="10 14" key="4">
    <citation type="submission" date="2020-12" db="EMBL/GenBank/DDBJ databases">
        <title>FDA dAtabase for Regulatory Grade micrObial Sequences (FDA-ARGOS): Supporting development and validation of Infectious Disease Dx tests.</title>
        <authorList>
            <person name="Sproer C."/>
            <person name="Gronow S."/>
            <person name="Severitt S."/>
            <person name="Schroder I."/>
            <person name="Tallon L."/>
            <person name="Sadzewicz L."/>
            <person name="Zhao X."/>
            <person name="Boylan J."/>
            <person name="Ott S."/>
            <person name="Bowen H."/>
            <person name="Vavikolanu K."/>
            <person name="Mehta A."/>
            <person name="Aluvathingal J."/>
            <person name="Nadendla S."/>
            <person name="Lowell S."/>
            <person name="Myers T."/>
            <person name="Yan Y."/>
            <person name="Sichtig H."/>
        </authorList>
    </citation>
    <scope>NUCLEOTIDE SEQUENCE [LARGE SCALE GENOMIC DNA]</scope>
    <source>
        <strain evidence="10 14">FDAARGOS_902</strain>
    </source>
</reference>
<comment type="similarity">
    <text evidence="2">Belongs to the arsenical resistance-3 (ACR3) (TC 2.A.59) family.</text>
</comment>
<feature type="transmembrane region" description="Helical" evidence="8">
    <location>
        <begin position="168"/>
        <end position="190"/>
    </location>
</feature>
<feature type="transmembrane region" description="Helical" evidence="8">
    <location>
        <begin position="74"/>
        <end position="97"/>
    </location>
</feature>
<dbReference type="Gene3D" id="1.20.1530.20">
    <property type="match status" value="1"/>
</dbReference>
<keyword evidence="7 8" id="KW-0472">Membrane</keyword>
<dbReference type="PANTHER" id="PTHR43057">
    <property type="entry name" value="ARSENITE EFFLUX TRANSPORTER"/>
    <property type="match status" value="1"/>
</dbReference>